<evidence type="ECO:0000313" key="1">
    <source>
        <dbReference type="EMBL" id="KAJ2770686.1"/>
    </source>
</evidence>
<gene>
    <name evidence="1" type="ORF">IWQ57_002544</name>
</gene>
<protein>
    <submittedName>
        <fullName evidence="1">Uncharacterized protein</fullName>
    </submittedName>
</protein>
<organism evidence="1 2">
    <name type="scientific">Coemansia nantahalensis</name>
    <dbReference type="NCBI Taxonomy" id="2789366"/>
    <lineage>
        <taxon>Eukaryota</taxon>
        <taxon>Fungi</taxon>
        <taxon>Fungi incertae sedis</taxon>
        <taxon>Zoopagomycota</taxon>
        <taxon>Kickxellomycotina</taxon>
        <taxon>Kickxellomycetes</taxon>
        <taxon>Kickxellales</taxon>
        <taxon>Kickxellaceae</taxon>
        <taxon>Coemansia</taxon>
    </lineage>
</organism>
<comment type="caution">
    <text evidence="1">The sequence shown here is derived from an EMBL/GenBank/DDBJ whole genome shotgun (WGS) entry which is preliminary data.</text>
</comment>
<dbReference type="Proteomes" id="UP001140234">
    <property type="component" value="Unassembled WGS sequence"/>
</dbReference>
<name>A0ACC1K044_9FUNG</name>
<feature type="non-terminal residue" evidence="1">
    <location>
        <position position="356"/>
    </location>
</feature>
<dbReference type="EMBL" id="JANBUJ010000680">
    <property type="protein sequence ID" value="KAJ2770686.1"/>
    <property type="molecule type" value="Genomic_DNA"/>
</dbReference>
<sequence length="356" mass="35486">MSEDGTAADPAAMTMPAAEEASGSGDSAVGVDAARAAGSASAANSADDMAEAAGPATKAGPKNSRKKRSRRASRGSKNAAAEPASEDINLHVEAGWSEDDRDDKEHPAKRVAASTADGAPAVAARADSLLEDFTIRAVVTRKDVDTIFGHDSTGKDAIEGSTGAAIAVIAGEDDPEIVVDRVLSVKGHINHVAAAYRAVTEALFGHSDRTAAPADAVAADAGVAPDQDPAAGDAGAGTGSVEADVLAPDGAVGAVGAVGDANASGDGKPDHSAAEKSTGAAETADSTAHATLRMLVPHKCVGSIMGHGGRTINSIRETADIEIHTSESTLQLSDERIIELVGAPASIQKAIGLVAE</sequence>
<evidence type="ECO:0000313" key="2">
    <source>
        <dbReference type="Proteomes" id="UP001140234"/>
    </source>
</evidence>
<keyword evidence="2" id="KW-1185">Reference proteome</keyword>
<accession>A0ACC1K044</accession>
<proteinExistence type="predicted"/>
<reference evidence="1" key="1">
    <citation type="submission" date="2022-07" db="EMBL/GenBank/DDBJ databases">
        <title>Phylogenomic reconstructions and comparative analyses of Kickxellomycotina fungi.</title>
        <authorList>
            <person name="Reynolds N.K."/>
            <person name="Stajich J.E."/>
            <person name="Barry K."/>
            <person name="Grigoriev I.V."/>
            <person name="Crous P."/>
            <person name="Smith M.E."/>
        </authorList>
    </citation>
    <scope>NUCLEOTIDE SEQUENCE</scope>
    <source>
        <strain evidence="1">CBS 109366</strain>
    </source>
</reference>